<protein>
    <submittedName>
        <fullName evidence="2">Uncharacterized protein</fullName>
    </submittedName>
</protein>
<dbReference type="RefSeq" id="WP_380636897.1">
    <property type="nucleotide sequence ID" value="NZ_JBHSQO010000013.1"/>
</dbReference>
<evidence type="ECO:0000256" key="1">
    <source>
        <dbReference type="SAM" id="MobiDB-lite"/>
    </source>
</evidence>
<gene>
    <name evidence="2" type="ORF">ACFP3R_15705</name>
</gene>
<keyword evidence="3" id="KW-1185">Reference proteome</keyword>
<evidence type="ECO:0000313" key="2">
    <source>
        <dbReference type="EMBL" id="MFC6090726.1"/>
    </source>
</evidence>
<comment type="caution">
    <text evidence="2">The sequence shown here is derived from an EMBL/GenBank/DDBJ whole genome shotgun (WGS) entry which is preliminary data.</text>
</comment>
<dbReference type="Proteomes" id="UP001596220">
    <property type="component" value="Unassembled WGS sequence"/>
</dbReference>
<reference evidence="3" key="1">
    <citation type="journal article" date="2019" name="Int. J. Syst. Evol. Microbiol.">
        <title>The Global Catalogue of Microorganisms (GCM) 10K type strain sequencing project: providing services to taxonomists for standard genome sequencing and annotation.</title>
        <authorList>
            <consortium name="The Broad Institute Genomics Platform"/>
            <consortium name="The Broad Institute Genome Sequencing Center for Infectious Disease"/>
            <person name="Wu L."/>
            <person name="Ma J."/>
        </authorList>
    </citation>
    <scope>NUCLEOTIDE SEQUENCE [LARGE SCALE GENOMIC DNA]</scope>
    <source>
        <strain evidence="3">CGMCC 4.7246</strain>
    </source>
</reference>
<accession>A0ABW1P5A2</accession>
<proteinExistence type="predicted"/>
<name>A0ABW1P5A2_9PSEU</name>
<feature type="region of interest" description="Disordered" evidence="1">
    <location>
        <begin position="134"/>
        <end position="153"/>
    </location>
</feature>
<dbReference type="EMBL" id="JBHSQO010000013">
    <property type="protein sequence ID" value="MFC6090726.1"/>
    <property type="molecule type" value="Genomic_DNA"/>
</dbReference>
<evidence type="ECO:0000313" key="3">
    <source>
        <dbReference type="Proteomes" id="UP001596220"/>
    </source>
</evidence>
<organism evidence="2 3">
    <name type="scientific">Saccharothrix lopnurensis</name>
    <dbReference type="NCBI Taxonomy" id="1670621"/>
    <lineage>
        <taxon>Bacteria</taxon>
        <taxon>Bacillati</taxon>
        <taxon>Actinomycetota</taxon>
        <taxon>Actinomycetes</taxon>
        <taxon>Pseudonocardiales</taxon>
        <taxon>Pseudonocardiaceae</taxon>
        <taxon>Saccharothrix</taxon>
    </lineage>
</organism>
<sequence>MADAKNTTATDRTVLIRAADLTDLTDALDHYRGRTAVDAVTSLASASDNTIVWAHLWYGLNHQHLRAGDPARCGDADDLTPCIVLATGRYGALVQHAGGTDWFSWDGVHHPDRLHIEPTFDAQDLAAIEHRMGRSHTPDTWPTGVDGAAGHGE</sequence>